<accession>A0AAN0K9S0</accession>
<dbReference type="Proteomes" id="UP001431656">
    <property type="component" value="Chromosome"/>
</dbReference>
<evidence type="ECO:0000256" key="6">
    <source>
        <dbReference type="SAM" id="Phobius"/>
    </source>
</evidence>
<evidence type="ECO:0000256" key="5">
    <source>
        <dbReference type="ARBA" id="ARBA00023136"/>
    </source>
</evidence>
<dbReference type="InterPro" id="IPR007267">
    <property type="entry name" value="GtrA_DPMS_TM"/>
</dbReference>
<sequence length="147" mass="16220">MNSLIEKAPPVLRQVVRYGLVGGSAFLLDFGMLWALRSGLGLPAWLAAAFSYIVATLYSFTLQRKFTFSADLNVGNSALRYGILLVVNMVLTSAIVEAFDYFLDLYLVGKVVSTVAMTMWNFPIMKFWVYPQSKVSAAVKDASETKG</sequence>
<keyword evidence="3 6" id="KW-0812">Transmembrane</keyword>
<reference evidence="8" key="1">
    <citation type="journal article" date="2024" name="Int. J. Syst. Evol. Microbiol.">
        <title>Brooklawnia propionicigenes sp. nov., a facultatively anaerobic, propionate-producing bacterium isolated from a methanogenic reactor treating waste from cattle farms.</title>
        <authorList>
            <person name="Akita Y."/>
            <person name="Ueki A."/>
            <person name="Tonouchi A."/>
            <person name="Sugawara Y."/>
            <person name="Honma S."/>
            <person name="Kaku N."/>
            <person name="Ueki K."/>
        </authorList>
    </citation>
    <scope>NUCLEOTIDE SEQUENCE</scope>
    <source>
        <strain evidence="8">SH051</strain>
    </source>
</reference>
<dbReference type="KEGG" id="broo:brsh051_14030"/>
<evidence type="ECO:0000313" key="8">
    <source>
        <dbReference type="EMBL" id="BEH02122.1"/>
    </source>
</evidence>
<evidence type="ECO:0000259" key="7">
    <source>
        <dbReference type="Pfam" id="PF04138"/>
    </source>
</evidence>
<evidence type="ECO:0000256" key="2">
    <source>
        <dbReference type="ARBA" id="ARBA00009399"/>
    </source>
</evidence>
<keyword evidence="4 6" id="KW-1133">Transmembrane helix</keyword>
<dbReference type="InterPro" id="IPR051401">
    <property type="entry name" value="GtrA_CellWall_Glycosyl"/>
</dbReference>
<proteinExistence type="inferred from homology"/>
<evidence type="ECO:0000313" key="9">
    <source>
        <dbReference type="Proteomes" id="UP001431656"/>
    </source>
</evidence>
<dbReference type="Pfam" id="PF04138">
    <property type="entry name" value="GtrA_DPMS_TM"/>
    <property type="match status" value="1"/>
</dbReference>
<evidence type="ECO:0000256" key="1">
    <source>
        <dbReference type="ARBA" id="ARBA00004141"/>
    </source>
</evidence>
<dbReference type="AlphaFoldDB" id="A0AAN0K9S0"/>
<dbReference type="PANTHER" id="PTHR38459:SF1">
    <property type="entry name" value="PROPHAGE BACTOPRENOL-LINKED GLUCOSE TRANSLOCASE HOMOLOG"/>
    <property type="match status" value="1"/>
</dbReference>
<organism evidence="8 9">
    <name type="scientific">Brooklawnia propionicigenes</name>
    <dbReference type="NCBI Taxonomy" id="3041175"/>
    <lineage>
        <taxon>Bacteria</taxon>
        <taxon>Bacillati</taxon>
        <taxon>Actinomycetota</taxon>
        <taxon>Actinomycetes</taxon>
        <taxon>Propionibacteriales</taxon>
        <taxon>Propionibacteriaceae</taxon>
        <taxon>Brooklawnia</taxon>
    </lineage>
</organism>
<keyword evidence="5 6" id="KW-0472">Membrane</keyword>
<feature type="transmembrane region" description="Helical" evidence="6">
    <location>
        <begin position="42"/>
        <end position="60"/>
    </location>
</feature>
<comment type="similarity">
    <text evidence="2">Belongs to the GtrA family.</text>
</comment>
<protein>
    <recommendedName>
        <fullName evidence="7">GtrA/DPMS transmembrane domain-containing protein</fullName>
    </recommendedName>
</protein>
<feature type="transmembrane region" description="Helical" evidence="6">
    <location>
        <begin position="105"/>
        <end position="124"/>
    </location>
</feature>
<comment type="subcellular location">
    <subcellularLocation>
        <location evidence="1">Membrane</location>
        <topology evidence="1">Multi-pass membrane protein</topology>
    </subcellularLocation>
</comment>
<evidence type="ECO:0000256" key="4">
    <source>
        <dbReference type="ARBA" id="ARBA00022989"/>
    </source>
</evidence>
<keyword evidence="9" id="KW-1185">Reference proteome</keyword>
<feature type="domain" description="GtrA/DPMS transmembrane" evidence="7">
    <location>
        <begin position="17"/>
        <end position="129"/>
    </location>
</feature>
<evidence type="ECO:0000256" key="3">
    <source>
        <dbReference type="ARBA" id="ARBA00022692"/>
    </source>
</evidence>
<dbReference type="EMBL" id="AP028056">
    <property type="protein sequence ID" value="BEH02122.1"/>
    <property type="molecule type" value="Genomic_DNA"/>
</dbReference>
<feature type="transmembrane region" description="Helical" evidence="6">
    <location>
        <begin position="81"/>
        <end position="99"/>
    </location>
</feature>
<dbReference type="PANTHER" id="PTHR38459">
    <property type="entry name" value="PROPHAGE BACTOPRENOL-LINKED GLUCOSE TRANSLOCASE HOMOLOG"/>
    <property type="match status" value="1"/>
</dbReference>
<dbReference type="RefSeq" id="WP_286268429.1">
    <property type="nucleotide sequence ID" value="NZ_AP028056.1"/>
</dbReference>
<gene>
    <name evidence="8" type="ORF">brsh051_14030</name>
</gene>
<dbReference type="GO" id="GO:0000271">
    <property type="term" value="P:polysaccharide biosynthetic process"/>
    <property type="evidence" value="ECO:0007669"/>
    <property type="project" value="InterPro"/>
</dbReference>
<feature type="transmembrane region" description="Helical" evidence="6">
    <location>
        <begin position="15"/>
        <end position="36"/>
    </location>
</feature>
<name>A0AAN0K9S0_9ACTN</name>
<dbReference type="GO" id="GO:0005886">
    <property type="term" value="C:plasma membrane"/>
    <property type="evidence" value="ECO:0007669"/>
    <property type="project" value="TreeGrafter"/>
</dbReference>